<dbReference type="PANTHER" id="PTHR21503">
    <property type="entry name" value="F-BOX-CONTAINING HYPOTHETICAL PROTEIN C.ELEGANS"/>
    <property type="match status" value="1"/>
</dbReference>
<gene>
    <name evidence="2" type="ORF">CELE_F19C7.3</name>
    <name evidence="2 4" type="ORF">F19C7.3</name>
</gene>
<dbReference type="OMA" id="GIERIDC"/>
<evidence type="ECO:0000313" key="3">
    <source>
        <dbReference type="Proteomes" id="UP000001940"/>
    </source>
</evidence>
<dbReference type="PaxDb" id="6239-F19C7.3"/>
<dbReference type="Bgee" id="WBGene00017593">
    <property type="expression patterns" value="Expressed in embryo and 3 other cell types or tissues"/>
</dbReference>
<dbReference type="WormBase" id="F19C7.3">
    <property type="protein sequence ID" value="CE44252"/>
    <property type="gene ID" value="WBGene00017593"/>
</dbReference>
<dbReference type="GeneID" id="184679"/>
<evidence type="ECO:0000313" key="4">
    <source>
        <dbReference type="WormBase" id="F19C7.3"/>
    </source>
</evidence>
<dbReference type="PANTHER" id="PTHR21503:SF8">
    <property type="entry name" value="F-BOX ASSOCIATED DOMAIN-CONTAINING PROTEIN-RELATED"/>
    <property type="match status" value="1"/>
</dbReference>
<accession>Q19588</accession>
<dbReference type="UCSC" id="F19C7.3">
    <property type="organism name" value="c. elegans"/>
</dbReference>
<dbReference type="PhylomeDB" id="Q19588"/>
<dbReference type="KEGG" id="cel:CELE_F19C7.3"/>
<organism evidence="2 3">
    <name type="scientific">Caenorhabditis elegans</name>
    <dbReference type="NCBI Taxonomy" id="6239"/>
    <lineage>
        <taxon>Eukaryota</taxon>
        <taxon>Metazoa</taxon>
        <taxon>Ecdysozoa</taxon>
        <taxon>Nematoda</taxon>
        <taxon>Chromadorea</taxon>
        <taxon>Rhabditida</taxon>
        <taxon>Rhabditina</taxon>
        <taxon>Rhabditomorpha</taxon>
        <taxon>Rhabditoidea</taxon>
        <taxon>Rhabditidae</taxon>
        <taxon>Peloderinae</taxon>
        <taxon>Caenorhabditis</taxon>
    </lineage>
</organism>
<evidence type="ECO:0000313" key="2">
    <source>
        <dbReference type="EMBL" id="CCD69721.1"/>
    </source>
</evidence>
<dbReference type="InterPro" id="IPR012885">
    <property type="entry name" value="F-box_Sdz-33"/>
</dbReference>
<feature type="domain" description="F-box" evidence="1">
    <location>
        <begin position="19"/>
        <end position="67"/>
    </location>
</feature>
<dbReference type="InParanoid" id="Q19588"/>
<dbReference type="AlphaFoldDB" id="Q19588"/>
<dbReference type="AGR" id="WB:WBGene00017593"/>
<dbReference type="Pfam" id="PF00646">
    <property type="entry name" value="F-box"/>
    <property type="match status" value="1"/>
</dbReference>
<proteinExistence type="predicted"/>
<dbReference type="Proteomes" id="UP000001940">
    <property type="component" value="Chromosome IV"/>
</dbReference>
<reference evidence="2 3" key="1">
    <citation type="journal article" date="1998" name="Science">
        <title>Genome sequence of the nematode C. elegans: a platform for investigating biology.</title>
        <authorList>
            <consortium name="The C. elegans sequencing consortium"/>
            <person name="Sulson J.E."/>
            <person name="Waterston R."/>
        </authorList>
    </citation>
    <scope>NUCLEOTIDE SEQUENCE [LARGE SCALE GENOMIC DNA]</scope>
    <source>
        <strain evidence="2 3">Bristol N2</strain>
    </source>
</reference>
<dbReference type="HOGENOM" id="CLU_049370_1_0_1"/>
<dbReference type="RefSeq" id="NP_500594.2">
    <property type="nucleotide sequence ID" value="NM_068193.2"/>
</dbReference>
<dbReference type="Pfam" id="PF07735">
    <property type="entry name" value="FBA_2"/>
    <property type="match status" value="1"/>
</dbReference>
<dbReference type="CTD" id="184679"/>
<dbReference type="FunCoup" id="Q19588">
    <property type="interactions" value="869"/>
</dbReference>
<sequence>MKIINALFTYLRIRSEVKPFKILNLPSVVLENVVNQMDIHLVIKLSKTSKKMHSNMKNAKRKIYKLIIDNHHEYNIKNPWPSLVQRILLFETKSDFLFVYRQMCMRKDITSHLAKYTVDFWIEWFYNTTKLDNIHKKSIFNFNNSKKCLTLLTRFDDLFSIDHVDLIINTDKLFGRYRSTIRHPLFRKCDYVELVGRNSFLSNEDMYFVLKNFNLKNGFFTDCKLSNDFNMAAMFKIPRLCIFHAGDITLKHLLSMDCKVIKLWRHQLHPQLINQFIYHWMKGAMPNLRRLRLNLFCDFRRIDEMLNGVKRSKWDNKRRPRIFCDGIERIDCEDGKDILRNDGQLATFFCKNDTVEFLVWHDEKL</sequence>
<dbReference type="OrthoDB" id="5842403at2759"/>
<dbReference type="InterPro" id="IPR001810">
    <property type="entry name" value="F-box_dom"/>
</dbReference>
<keyword evidence="3" id="KW-1185">Reference proteome</keyword>
<dbReference type="eggNOG" id="ENOG502TJT8">
    <property type="taxonomic scope" value="Eukaryota"/>
</dbReference>
<dbReference type="PROSITE" id="PS50181">
    <property type="entry name" value="FBOX"/>
    <property type="match status" value="1"/>
</dbReference>
<evidence type="ECO:0000259" key="1">
    <source>
        <dbReference type="PROSITE" id="PS50181"/>
    </source>
</evidence>
<name>Q19588_CAEEL</name>
<protein>
    <submittedName>
        <fullName evidence="2">F-box domain-containing protein</fullName>
    </submittedName>
</protein>
<dbReference type="EMBL" id="BX284604">
    <property type="protein sequence ID" value="CCD69721.1"/>
    <property type="molecule type" value="Genomic_DNA"/>
</dbReference>